<name>A0A3S3TV36_9FLAO</name>
<feature type="transmembrane region" description="Helical" evidence="1">
    <location>
        <begin position="157"/>
        <end position="179"/>
    </location>
</feature>
<dbReference type="InterPro" id="IPR007404">
    <property type="entry name" value="YdjM-like"/>
</dbReference>
<accession>A0A3S3TV36</accession>
<keyword evidence="3" id="KW-1185">Reference proteome</keyword>
<dbReference type="GO" id="GO:0016787">
    <property type="term" value="F:hydrolase activity"/>
    <property type="evidence" value="ECO:0007669"/>
    <property type="project" value="UniProtKB-KW"/>
</dbReference>
<evidence type="ECO:0000313" key="2">
    <source>
        <dbReference type="EMBL" id="RWW91887.1"/>
    </source>
</evidence>
<gene>
    <name evidence="2" type="ORF">EPI11_17750</name>
</gene>
<evidence type="ECO:0000256" key="1">
    <source>
        <dbReference type="SAM" id="Phobius"/>
    </source>
</evidence>
<feature type="transmembrane region" description="Helical" evidence="1">
    <location>
        <begin position="122"/>
        <end position="145"/>
    </location>
</feature>
<keyword evidence="1" id="KW-0472">Membrane</keyword>
<reference evidence="2 3" key="1">
    <citation type="submission" date="2019-01" db="EMBL/GenBank/DDBJ databases">
        <title>Flavobacterium sp. nov.,isolated from freshwater.</title>
        <authorList>
            <person name="Zhang R."/>
            <person name="Du Z.-J."/>
        </authorList>
    </citation>
    <scope>NUCLEOTIDE SEQUENCE [LARGE SCALE GENOMIC DNA]</scope>
    <source>
        <strain evidence="2 3">1E403</strain>
    </source>
</reference>
<feature type="transmembrane region" description="Helical" evidence="1">
    <location>
        <begin position="59"/>
        <end position="80"/>
    </location>
</feature>
<dbReference type="AlphaFoldDB" id="A0A3S3TV36"/>
<keyword evidence="1" id="KW-0812">Transmembrane</keyword>
<evidence type="ECO:0000313" key="3">
    <source>
        <dbReference type="Proteomes" id="UP000287527"/>
    </source>
</evidence>
<dbReference type="Proteomes" id="UP000287527">
    <property type="component" value="Unassembled WGS sequence"/>
</dbReference>
<proteinExistence type="predicted"/>
<keyword evidence="2" id="KW-0378">Hydrolase</keyword>
<dbReference type="PANTHER" id="PTHR40031">
    <property type="entry name" value="HYPOTHETICAL MEMBRANE SPANNING PROTEIN"/>
    <property type="match status" value="1"/>
</dbReference>
<sequence>MDSFTQIVLGIATAELCAGEKLQRKTFLYGAILGTIPDLDVVVGQFLNPVDGVAIHRGLSHSLLFFALLSPLLGWLISIIEKNKISFKSASVLVFWCLLTHVLLDMFTSWGTQIFWPLPSRIALKTVFVIDPLYTLPILICLILAWREPIFSVRKKYVWRGICISSFYLLLTCSLKLYALQQFENALHQQHITYNDIIVKPTAFNCILWNANIASKDAYFLGDYSLFDTKQITFKRYEKNSTLSKQLAENPDFETLKEVSEGWFIVTKRDDNYYFNDLRFGLLNSDPEHPQFAFSYVFKDKNGTLKAEDVPKQKRDGKTLMKGIINRIKGN</sequence>
<dbReference type="EMBL" id="SBII01000016">
    <property type="protein sequence ID" value="RWW91887.1"/>
    <property type="molecule type" value="Genomic_DNA"/>
</dbReference>
<dbReference type="InterPro" id="IPR053170">
    <property type="entry name" value="Transcription_regulator"/>
</dbReference>
<organism evidence="2 3">
    <name type="scientific">Flavobacterium cerinum</name>
    <dbReference type="NCBI Taxonomy" id="2502784"/>
    <lineage>
        <taxon>Bacteria</taxon>
        <taxon>Pseudomonadati</taxon>
        <taxon>Bacteroidota</taxon>
        <taxon>Flavobacteriia</taxon>
        <taxon>Flavobacteriales</taxon>
        <taxon>Flavobacteriaceae</taxon>
        <taxon>Flavobacterium</taxon>
    </lineage>
</organism>
<dbReference type="PANTHER" id="PTHR40031:SF1">
    <property type="entry name" value="MEMBRANE-BOUND METAL-DEPENDENT HYDROLASE"/>
    <property type="match status" value="1"/>
</dbReference>
<keyword evidence="1" id="KW-1133">Transmembrane helix</keyword>
<dbReference type="RefSeq" id="WP_128391339.1">
    <property type="nucleotide sequence ID" value="NZ_SBII01000016.1"/>
</dbReference>
<dbReference type="Pfam" id="PF04307">
    <property type="entry name" value="YdjM"/>
    <property type="match status" value="1"/>
</dbReference>
<protein>
    <submittedName>
        <fullName evidence="2">Metal-dependent hydrolase</fullName>
    </submittedName>
</protein>
<comment type="caution">
    <text evidence="2">The sequence shown here is derived from an EMBL/GenBank/DDBJ whole genome shotgun (WGS) entry which is preliminary data.</text>
</comment>
<feature type="transmembrane region" description="Helical" evidence="1">
    <location>
        <begin position="92"/>
        <end position="116"/>
    </location>
</feature>
<dbReference type="OrthoDB" id="9781927at2"/>
<feature type="transmembrane region" description="Helical" evidence="1">
    <location>
        <begin position="27"/>
        <end position="47"/>
    </location>
</feature>